<keyword evidence="2" id="KW-0812">Transmembrane</keyword>
<dbReference type="PANTHER" id="PTHR31600:SF2">
    <property type="entry name" value="GAMETE ENRICHED GENE 10 PROTEIN-RELATED"/>
    <property type="match status" value="1"/>
</dbReference>
<accession>A0AAU9J5S7</accession>
<feature type="transmembrane region" description="Helical" evidence="2">
    <location>
        <begin position="1346"/>
        <end position="1366"/>
    </location>
</feature>
<protein>
    <recommendedName>
        <fullName evidence="3">TmcB/TmcC TPR repeats domain-containing protein</fullName>
    </recommendedName>
</protein>
<feature type="domain" description="TmcB/TmcC TPR repeats" evidence="3">
    <location>
        <begin position="456"/>
        <end position="552"/>
    </location>
</feature>
<feature type="transmembrane region" description="Helical" evidence="2">
    <location>
        <begin position="149"/>
        <end position="173"/>
    </location>
</feature>
<feature type="compositionally biased region" description="Basic and acidic residues" evidence="1">
    <location>
        <begin position="844"/>
        <end position="858"/>
    </location>
</feature>
<comment type="caution">
    <text evidence="4">The sequence shown here is derived from an EMBL/GenBank/DDBJ whole genome shotgun (WGS) entry which is preliminary data.</text>
</comment>
<dbReference type="InterPro" id="IPR052994">
    <property type="entry name" value="Tiny_macrocysts_regulators"/>
</dbReference>
<feature type="transmembrane region" description="Helical" evidence="2">
    <location>
        <begin position="54"/>
        <end position="73"/>
    </location>
</feature>
<keyword evidence="2" id="KW-0472">Membrane</keyword>
<evidence type="ECO:0000313" key="5">
    <source>
        <dbReference type="Proteomes" id="UP001162131"/>
    </source>
</evidence>
<feature type="transmembrane region" description="Helical" evidence="2">
    <location>
        <begin position="293"/>
        <end position="312"/>
    </location>
</feature>
<evidence type="ECO:0000313" key="4">
    <source>
        <dbReference type="EMBL" id="CAG9317097.1"/>
    </source>
</evidence>
<feature type="transmembrane region" description="Helical" evidence="2">
    <location>
        <begin position="878"/>
        <end position="901"/>
    </location>
</feature>
<feature type="region of interest" description="Disordered" evidence="1">
    <location>
        <begin position="844"/>
        <end position="864"/>
    </location>
</feature>
<evidence type="ECO:0000259" key="3">
    <source>
        <dbReference type="Pfam" id="PF25474"/>
    </source>
</evidence>
<feature type="transmembrane region" description="Helical" evidence="2">
    <location>
        <begin position="193"/>
        <end position="220"/>
    </location>
</feature>
<feature type="transmembrane region" description="Helical" evidence="2">
    <location>
        <begin position="1160"/>
        <end position="1183"/>
    </location>
</feature>
<sequence>MNTDLDNEQKESTDFHEFTSHAIFSNPIKEYLYGFFGHIFKTKYSTHTRLRNQLFYEIIINVIFTLQLSTLSWHPSLTPSDWDSYKSFWKSFSLISYDEACASFEIADFCFYGTISLIGACLWSFAVFGIFMYIEKDVPMILAALPRKIALLLTSICIIPTTMILAMIIKYSFSNKTVIEEYSGNFSSETFNYGVLGVIIGICCLLALIFINLFCEAFSCDMRHSNFKKNLKARSCAEYDLTRRWFYMTICMLYVYIGNNYAWVFQIIFFLFSLFLCVRSIQFLQYFNPIENCIHVCKMASVSCTLLILMFGELADNSLIIVWLHLFLLPFIIYFAIWVIWKNYEKMPSSETSILTQFDFERKYRNLLVDENLENKEQVIELFKAFWGLPGFNKDKLFVIWEFNFCCFIMRDERLARIKLTKIGESKSSFEGDIQEWRLFDWLFRKHKSSFIDLDHLEYLKEFSKIKKRDEKVCLILTQLHAEFSSRNPRINKLAHFVNRVAKNMFFVNKGYKAITEKYRNIEAFEYYATFLDAIANKHEEADFIIRKKNNMNFFSQRNYEGNLENYGKDLPIILASCNNESFGTIVYINDKASQLLMSSMGNIIGSSILNFIPQPYSSHHEKLMKDFIFNCNSIEVPSHDTLFFLQNTGYLLECDLLIKLTAFHNCAYFMISFQESSLKRQLALISEEGIILSHTEKFSNSFNLEEENLKGKLLSDIIPINDVFEIKEFEPLKITQKGRELFVTRISKPIKTKKIHIIAIIDDVNEIQKWKEAKSPAFTRELGSVYSEEDKMKINIQRDNIEVQFQSIDYLIRTKSLENPDTTIITHSFNSQPDHAAEEKILMEKKSDSESRSRSETGRTQNMAKQLLMDSKRKIRVLQLILFVVMSSVIITVVAILIYMKNGVSYTSTLGSFKDLGQLVYDFELSADISINIIAEYLWGGTKEEQDAELKSMQNLIENLEQIKGSLFKDFGQWSYCPYSKVVREPSILLWNFEQKFPQSSEENLYDTVGNYIYNIQKLITTIKTGEGYWPYAKFLYVNGLGGIFHDADRIMNGLVNCEIERVKSTGVNIDILLICGFCTLGVLVLIIIGYIMLVSQKLDEFWNFTLNNTQWAMFQLKCCAMDRLATTHGLECKAEVSTDNQRNTYRTRKVRGTLYLQYIWRVMLFFAIAASYYLLIFNYLYPILDHMMITRPSLLNNFIIRRALLMRLSLFSRDRVVDYTYYMIPEFYGYSKPVTEELLIIDQLRILKKHLHAKKYTELFSDELKQKIFEENKLAYKNMDYGSEAAMLSMMSDIEDIGYPQGRNMGFFIQFMDNVKALANEIKDEFLLADRDSINIINTQLDTIISTTIIYSVALCAFFFLYYFPYLNLQIKQLQRFAVLPTILPKDFD</sequence>
<feature type="transmembrane region" description="Helical" evidence="2">
    <location>
        <begin position="1073"/>
        <end position="1095"/>
    </location>
</feature>
<evidence type="ECO:0000256" key="2">
    <source>
        <dbReference type="SAM" id="Phobius"/>
    </source>
</evidence>
<feature type="transmembrane region" description="Helical" evidence="2">
    <location>
        <begin position="263"/>
        <end position="281"/>
    </location>
</feature>
<reference evidence="4" key="1">
    <citation type="submission" date="2021-09" db="EMBL/GenBank/DDBJ databases">
        <authorList>
            <consortium name="AG Swart"/>
            <person name="Singh M."/>
            <person name="Singh A."/>
            <person name="Seah K."/>
            <person name="Emmerich C."/>
        </authorList>
    </citation>
    <scope>NUCLEOTIDE SEQUENCE</scope>
    <source>
        <strain evidence="4">ATCC30299</strain>
    </source>
</reference>
<dbReference type="PANTHER" id="PTHR31600">
    <property type="entry name" value="TINY MACROCYSTS PROTEIN B-RELATED"/>
    <property type="match status" value="1"/>
</dbReference>
<dbReference type="Pfam" id="PF25474">
    <property type="entry name" value="TPR_TmcB"/>
    <property type="match status" value="1"/>
</dbReference>
<proteinExistence type="predicted"/>
<keyword evidence="5" id="KW-1185">Reference proteome</keyword>
<dbReference type="InterPro" id="IPR057352">
    <property type="entry name" value="TPR_TmcB/C"/>
</dbReference>
<dbReference type="EMBL" id="CAJZBQ010000017">
    <property type="protein sequence ID" value="CAG9317097.1"/>
    <property type="molecule type" value="Genomic_DNA"/>
</dbReference>
<gene>
    <name evidence="4" type="ORF">BSTOLATCC_MIC17719</name>
</gene>
<name>A0AAU9J5S7_9CILI</name>
<organism evidence="4 5">
    <name type="scientific">Blepharisma stoltei</name>
    <dbReference type="NCBI Taxonomy" id="1481888"/>
    <lineage>
        <taxon>Eukaryota</taxon>
        <taxon>Sar</taxon>
        <taxon>Alveolata</taxon>
        <taxon>Ciliophora</taxon>
        <taxon>Postciliodesmatophora</taxon>
        <taxon>Heterotrichea</taxon>
        <taxon>Heterotrichida</taxon>
        <taxon>Blepharismidae</taxon>
        <taxon>Blepharisma</taxon>
    </lineage>
</organism>
<keyword evidence="2" id="KW-1133">Transmembrane helix</keyword>
<evidence type="ECO:0000256" key="1">
    <source>
        <dbReference type="SAM" id="MobiDB-lite"/>
    </source>
</evidence>
<dbReference type="Proteomes" id="UP001162131">
    <property type="component" value="Unassembled WGS sequence"/>
</dbReference>
<feature type="transmembrane region" description="Helical" evidence="2">
    <location>
        <begin position="111"/>
        <end position="134"/>
    </location>
</feature>
<feature type="transmembrane region" description="Helical" evidence="2">
    <location>
        <begin position="318"/>
        <end position="341"/>
    </location>
</feature>